<dbReference type="Proteomes" id="UP000310039">
    <property type="component" value="Unassembled WGS sequence"/>
</dbReference>
<dbReference type="AlphaFoldDB" id="A0A4S9XSK2"/>
<sequence>MSSTTTTPPMLKVSSADWDKTSASYAQHSSKSPTSIPIQRLIELLDTLKPLSTASAILDVGCGPGAATAQIVDTQSANIDTATQFLAGDFSIGMVRLVSQLRKTKLAELSVGHERDLWTRVTPLVLDATDMRPVLDDSISHIIANLVFFMTENPAKAVAESYRVLSQNGVMACSSWAKMAWMECLAIAAERIFPPLGKPVPAMPQFPVQWASVEGIEQQLANAKFSDIQTEYTQAPIVVPNLEAWSHFFMTSGNPAVSWITDELDDAGVQEAEKQFIQVVKEQCEVNENGAYVLSGSEINAVVQDFHHDLVEDVVVGFDLDTTDEFDHDTFAGFDHHVDEDFDHNVAVVFDHDIVDEFEYNLVDEVDYDVVAQFDDDVAESVFLSNMTSSTMASMDGPMPIQTYILHRDQYYKSYPPLLEHPYDYKVHTAQPALVYIHSVIASSQLVEKELYALNLKFLECHCFTRHNPNIKPQYRYPVISISATGHPDHFTSAVKVIWRKLANCRKDEFMQKLVVEIYDRALMTSRERFEIPEPVAVEAGLSPLPAGLQRFRKQLNAWVQSTPCLMYAHCSASTEDNKPIPTLLVRCLYNKTADFAKLEDDIQRLLPKAQIIFKAIPPLPNDEAEARSAKQIANRLDSDLWALKQKRHHSFFTYLVKMFNHPSFPALTDTQQSSHILEKLNDKYHHYISSHTPNIPGLPPPNLESIIYLATELDAKLKHPGESESMSYALFFADTRRQLNQMVVRANALAAAEKEKPKLPEPVELGLDYGEEMTWLEYYI</sequence>
<dbReference type="SUPFAM" id="SSF53335">
    <property type="entry name" value="S-adenosyl-L-methionine-dependent methyltransferases"/>
    <property type="match status" value="1"/>
</dbReference>
<comment type="caution">
    <text evidence="2">The sequence shown here is derived from an EMBL/GenBank/DDBJ whole genome shotgun (WGS) entry which is preliminary data.</text>
</comment>
<protein>
    <recommendedName>
        <fullName evidence="1">Methyltransferase type 11 domain-containing protein</fullName>
    </recommendedName>
</protein>
<organism evidence="2 3">
    <name type="scientific">Aureobasidium pullulans</name>
    <name type="common">Black yeast</name>
    <name type="synonym">Pullularia pullulans</name>
    <dbReference type="NCBI Taxonomy" id="5580"/>
    <lineage>
        <taxon>Eukaryota</taxon>
        <taxon>Fungi</taxon>
        <taxon>Dikarya</taxon>
        <taxon>Ascomycota</taxon>
        <taxon>Pezizomycotina</taxon>
        <taxon>Dothideomycetes</taxon>
        <taxon>Dothideomycetidae</taxon>
        <taxon>Dothideales</taxon>
        <taxon>Saccotheciaceae</taxon>
        <taxon>Aureobasidium</taxon>
    </lineage>
</organism>
<dbReference type="Gene3D" id="3.40.50.150">
    <property type="entry name" value="Vaccinia Virus protein VP39"/>
    <property type="match status" value="1"/>
</dbReference>
<dbReference type="GO" id="GO:0008757">
    <property type="term" value="F:S-adenosylmethionine-dependent methyltransferase activity"/>
    <property type="evidence" value="ECO:0007669"/>
    <property type="project" value="InterPro"/>
</dbReference>
<evidence type="ECO:0000313" key="3">
    <source>
        <dbReference type="Proteomes" id="UP000310039"/>
    </source>
</evidence>
<dbReference type="CDD" id="cd02440">
    <property type="entry name" value="AdoMet_MTases"/>
    <property type="match status" value="1"/>
</dbReference>
<gene>
    <name evidence="2" type="ORF">D6C84_05381</name>
</gene>
<proteinExistence type="predicted"/>
<name>A0A4S9XSK2_AURPU</name>
<reference evidence="2 3" key="1">
    <citation type="submission" date="2018-10" db="EMBL/GenBank/DDBJ databases">
        <title>Fifty Aureobasidium pullulans genomes reveal a recombining polyextremotolerant generalist.</title>
        <authorList>
            <person name="Gostincar C."/>
            <person name="Turk M."/>
            <person name="Zajc J."/>
            <person name="Gunde-Cimerman N."/>
        </authorList>
    </citation>
    <scope>NUCLEOTIDE SEQUENCE [LARGE SCALE GENOMIC DNA]</scope>
    <source>
        <strain evidence="2 3">EXF-3403</strain>
    </source>
</reference>
<dbReference type="InterPro" id="IPR029063">
    <property type="entry name" value="SAM-dependent_MTases_sf"/>
</dbReference>
<dbReference type="InterPro" id="IPR013216">
    <property type="entry name" value="Methyltransf_11"/>
</dbReference>
<dbReference type="EMBL" id="QZBT01000068">
    <property type="protein sequence ID" value="THZ82948.1"/>
    <property type="molecule type" value="Genomic_DNA"/>
</dbReference>
<evidence type="ECO:0000259" key="1">
    <source>
        <dbReference type="Pfam" id="PF08241"/>
    </source>
</evidence>
<evidence type="ECO:0000313" key="2">
    <source>
        <dbReference type="EMBL" id="THZ82948.1"/>
    </source>
</evidence>
<feature type="domain" description="Methyltransferase type 11" evidence="1">
    <location>
        <begin position="58"/>
        <end position="172"/>
    </location>
</feature>
<dbReference type="Pfam" id="PF08241">
    <property type="entry name" value="Methyltransf_11"/>
    <property type="match status" value="1"/>
</dbReference>
<accession>A0A4S9XSK2</accession>